<sequence>MDLIQFNQEEMEEEMSIRPELWGRVFPENPYFINKDGVILKVENGKYRIIHTFLRMGDPCCKLVVNGSRLGFKVAWLLATAFIPNPLHLGYVRHLNGVKTDNQLENLQWITKNQPLLTPEQRFWGMVRKKEGCWEWTGYKNPKGYGYLMVKAGKPTGAHRFSYELHKGPIPKGLFVCHTCDNPVCSNPDHLFLGTVKDNTQDMVKKGRSHGQRLTHCKRGHELSYENTYHNANSRGIRVCRKCQRIRRLGGIELST</sequence>
<dbReference type="GO" id="GO:0004519">
    <property type="term" value="F:endonuclease activity"/>
    <property type="evidence" value="ECO:0007669"/>
    <property type="project" value="UniProtKB-KW"/>
</dbReference>
<protein>
    <submittedName>
        <fullName evidence="2">HNH endonuclease</fullName>
    </submittedName>
</protein>
<gene>
    <name evidence="2" type="ORF">Q5H92_14515</name>
</gene>
<dbReference type="Proteomes" id="UP001167796">
    <property type="component" value="Unassembled WGS sequence"/>
</dbReference>
<dbReference type="SUPFAM" id="SSF54060">
    <property type="entry name" value="His-Me finger endonucleases"/>
    <property type="match status" value="2"/>
</dbReference>
<keyword evidence="3" id="KW-1185">Reference proteome</keyword>
<evidence type="ECO:0000259" key="1">
    <source>
        <dbReference type="Pfam" id="PF13392"/>
    </source>
</evidence>
<dbReference type="InterPro" id="IPR044930">
    <property type="entry name" value="Homing_endonuclease_His-Me"/>
</dbReference>
<reference evidence="2" key="1">
    <citation type="submission" date="2023-07" db="EMBL/GenBank/DDBJ databases">
        <authorList>
            <person name="Kim M.K."/>
        </authorList>
    </citation>
    <scope>NUCLEOTIDE SEQUENCE</scope>
    <source>
        <strain evidence="2">M29</strain>
    </source>
</reference>
<dbReference type="Pfam" id="PF13392">
    <property type="entry name" value="HNH_3"/>
    <property type="match status" value="1"/>
</dbReference>
<dbReference type="RefSeq" id="WP_305012257.1">
    <property type="nucleotide sequence ID" value="NZ_JAUQSX010000007.1"/>
</dbReference>
<dbReference type="Gene3D" id="3.90.75.20">
    <property type="match status" value="1"/>
</dbReference>
<dbReference type="InterPro" id="IPR044925">
    <property type="entry name" value="His-Me_finger_sf"/>
</dbReference>
<keyword evidence="2" id="KW-0540">Nuclease</keyword>
<feature type="domain" description="HNH nuclease" evidence="1">
    <location>
        <begin position="157"/>
        <end position="200"/>
    </location>
</feature>
<keyword evidence="2" id="KW-0255">Endonuclease</keyword>
<comment type="caution">
    <text evidence="2">The sequence shown here is derived from an EMBL/GenBank/DDBJ whole genome shotgun (WGS) entry which is preliminary data.</text>
</comment>
<dbReference type="Gene3D" id="3.90.75.10">
    <property type="entry name" value="Homing Intron 3 (I-ppo) Encoded Endonuclease, Chain A"/>
    <property type="match status" value="1"/>
</dbReference>
<dbReference type="EMBL" id="JAUQSX010000007">
    <property type="protein sequence ID" value="MDO7847580.1"/>
    <property type="molecule type" value="Genomic_DNA"/>
</dbReference>
<accession>A0ABT9AEK2</accession>
<keyword evidence="2" id="KW-0378">Hydrolase</keyword>
<dbReference type="InterPro" id="IPR003615">
    <property type="entry name" value="HNH_nuc"/>
</dbReference>
<evidence type="ECO:0000313" key="3">
    <source>
        <dbReference type="Proteomes" id="UP001167796"/>
    </source>
</evidence>
<proteinExistence type="predicted"/>
<evidence type="ECO:0000313" key="2">
    <source>
        <dbReference type="EMBL" id="MDO7847580.1"/>
    </source>
</evidence>
<organism evidence="2 3">
    <name type="scientific">Hymenobacter mellowenesis</name>
    <dbReference type="NCBI Taxonomy" id="3063995"/>
    <lineage>
        <taxon>Bacteria</taxon>
        <taxon>Pseudomonadati</taxon>
        <taxon>Bacteroidota</taxon>
        <taxon>Cytophagia</taxon>
        <taxon>Cytophagales</taxon>
        <taxon>Hymenobacteraceae</taxon>
        <taxon>Hymenobacter</taxon>
    </lineage>
</organism>
<name>A0ABT9AEK2_9BACT</name>